<evidence type="ECO:0000256" key="3">
    <source>
        <dbReference type="SAM" id="MobiDB-lite"/>
    </source>
</evidence>
<dbReference type="SUPFAM" id="SSF53756">
    <property type="entry name" value="UDP-Glycosyltransferase/glycogen phosphorylase"/>
    <property type="match status" value="1"/>
</dbReference>
<protein>
    <submittedName>
        <fullName evidence="6">Glycosyltransferase</fullName>
    </submittedName>
</protein>
<evidence type="ECO:0000259" key="5">
    <source>
        <dbReference type="Pfam" id="PF13439"/>
    </source>
</evidence>
<dbReference type="Gene3D" id="3.40.50.2000">
    <property type="entry name" value="Glycogen Phosphorylase B"/>
    <property type="match status" value="2"/>
</dbReference>
<dbReference type="InterPro" id="IPR028098">
    <property type="entry name" value="Glyco_trans_4-like_N"/>
</dbReference>
<dbReference type="PANTHER" id="PTHR12526">
    <property type="entry name" value="GLYCOSYLTRANSFERASE"/>
    <property type="match status" value="1"/>
</dbReference>
<evidence type="ECO:0000313" key="6">
    <source>
        <dbReference type="EMBL" id="GAA4235184.1"/>
    </source>
</evidence>
<accession>A0ABP8C7Q3</accession>
<feature type="domain" description="Glycosyl transferase family 1" evidence="4">
    <location>
        <begin position="223"/>
        <end position="337"/>
    </location>
</feature>
<evidence type="ECO:0000259" key="4">
    <source>
        <dbReference type="Pfam" id="PF00534"/>
    </source>
</evidence>
<gene>
    <name evidence="6" type="ORF">GCM10022254_41890</name>
</gene>
<dbReference type="Pfam" id="PF13439">
    <property type="entry name" value="Glyco_transf_4"/>
    <property type="match status" value="1"/>
</dbReference>
<dbReference type="InterPro" id="IPR001296">
    <property type="entry name" value="Glyco_trans_1"/>
</dbReference>
<comment type="caution">
    <text evidence="6">The sequence shown here is derived from an EMBL/GenBank/DDBJ whole genome shotgun (WGS) entry which is preliminary data.</text>
</comment>
<keyword evidence="1" id="KW-0328">Glycosyltransferase</keyword>
<dbReference type="PANTHER" id="PTHR12526:SF635">
    <property type="entry name" value="GLYCOSYL TRANSFERASE GROUP 1"/>
    <property type="match status" value="1"/>
</dbReference>
<evidence type="ECO:0000256" key="2">
    <source>
        <dbReference type="ARBA" id="ARBA00022679"/>
    </source>
</evidence>
<dbReference type="Proteomes" id="UP001501710">
    <property type="component" value="Unassembled WGS sequence"/>
</dbReference>
<dbReference type="Pfam" id="PF00534">
    <property type="entry name" value="Glycos_transf_1"/>
    <property type="match status" value="1"/>
</dbReference>
<sequence length="420" mass="44501">MTRVLHVITGLGHGGAERQLALLLRHLPAVHQPPVSRDNPLGSPPPMSYGPAGPGSPRVLHEPPVLGEPVSCEVAVLTRVGTLGAEIRRMGVVVHELGMRGNRDLTAMPRLTRLIRRGRYDVVHTHLYRACVYGRIAANLAGTPRIIATEHSLGDGHIEGRATTRGVRALYRATERLGSVTVAVSPTVAARLRGWGVPSDRVVVIPNGVDAAAFTFDAVRRASTRRRLGIGADELVVGAVGRLVPTKRFDVAVEAVARLDGVRLLIAGTGPMRGPLERLAHDLGVADRVVFAGGTSDVPGVLAAMDVLAAPSVQEAFGLGVVEALAAGLPVLYTVCPAVDDAPPGEAPPAGKLPTDAGVWSAELRRVLETRRDRTRVPPLVARYAIAEQAARLARLYQSEPEPLTGGTTRKRERAHDAAT</sequence>
<keyword evidence="7" id="KW-1185">Reference proteome</keyword>
<name>A0ABP8C7Q3_9ACTN</name>
<reference evidence="7" key="1">
    <citation type="journal article" date="2019" name="Int. J. Syst. Evol. Microbiol.">
        <title>The Global Catalogue of Microorganisms (GCM) 10K type strain sequencing project: providing services to taxonomists for standard genome sequencing and annotation.</title>
        <authorList>
            <consortium name="The Broad Institute Genomics Platform"/>
            <consortium name="The Broad Institute Genome Sequencing Center for Infectious Disease"/>
            <person name="Wu L."/>
            <person name="Ma J."/>
        </authorList>
    </citation>
    <scope>NUCLEOTIDE SEQUENCE [LARGE SCALE GENOMIC DNA]</scope>
    <source>
        <strain evidence="7">JCM 17440</strain>
    </source>
</reference>
<organism evidence="6 7">
    <name type="scientific">Actinomadura meridiana</name>
    <dbReference type="NCBI Taxonomy" id="559626"/>
    <lineage>
        <taxon>Bacteria</taxon>
        <taxon>Bacillati</taxon>
        <taxon>Actinomycetota</taxon>
        <taxon>Actinomycetes</taxon>
        <taxon>Streptosporangiales</taxon>
        <taxon>Thermomonosporaceae</taxon>
        <taxon>Actinomadura</taxon>
    </lineage>
</organism>
<proteinExistence type="predicted"/>
<dbReference type="EMBL" id="BAABAS010000012">
    <property type="protein sequence ID" value="GAA4235184.1"/>
    <property type="molecule type" value="Genomic_DNA"/>
</dbReference>
<evidence type="ECO:0000256" key="1">
    <source>
        <dbReference type="ARBA" id="ARBA00022676"/>
    </source>
</evidence>
<evidence type="ECO:0000313" key="7">
    <source>
        <dbReference type="Proteomes" id="UP001501710"/>
    </source>
</evidence>
<keyword evidence="2" id="KW-0808">Transferase</keyword>
<feature type="region of interest" description="Disordered" evidence="3">
    <location>
        <begin position="397"/>
        <end position="420"/>
    </location>
</feature>
<feature type="region of interest" description="Disordered" evidence="3">
    <location>
        <begin position="33"/>
        <end position="60"/>
    </location>
</feature>
<feature type="domain" description="Glycosyltransferase subfamily 4-like N-terminal" evidence="5">
    <location>
        <begin position="74"/>
        <end position="211"/>
    </location>
</feature>